<name>A0A8G1XA95_9ACTN</name>
<evidence type="ECO:0000313" key="2">
    <source>
        <dbReference type="EMBL" id="ROR42935.1"/>
    </source>
</evidence>
<gene>
    <name evidence="2" type="ORF">EDD39_1070</name>
</gene>
<dbReference type="RefSeq" id="WP_100836988.1">
    <property type="nucleotide sequence ID" value="NZ_RJVJ01000001.1"/>
</dbReference>
<organism evidence="2 3">
    <name type="scientific">Kitasatospora cineracea</name>
    <dbReference type="NCBI Taxonomy" id="88074"/>
    <lineage>
        <taxon>Bacteria</taxon>
        <taxon>Bacillati</taxon>
        <taxon>Actinomycetota</taxon>
        <taxon>Actinomycetes</taxon>
        <taxon>Kitasatosporales</taxon>
        <taxon>Streptomycetaceae</taxon>
        <taxon>Kitasatospora</taxon>
    </lineage>
</organism>
<proteinExistence type="predicted"/>
<dbReference type="OrthoDB" id="9897675at2"/>
<dbReference type="EMBL" id="RJVJ01000001">
    <property type="protein sequence ID" value="ROR42935.1"/>
    <property type="molecule type" value="Genomic_DNA"/>
</dbReference>
<dbReference type="Proteomes" id="UP000267408">
    <property type="component" value="Unassembled WGS sequence"/>
</dbReference>
<protein>
    <submittedName>
        <fullName evidence="2">Uncharacterized protein</fullName>
    </submittedName>
</protein>
<accession>A0A8G1XA95</accession>
<feature type="region of interest" description="Disordered" evidence="1">
    <location>
        <begin position="50"/>
        <end position="71"/>
    </location>
</feature>
<dbReference type="AlphaFoldDB" id="A0A8G1XA95"/>
<sequence length="71" mass="7561">MSSPNVPGPEPQPSPWFATNRAVTRTVPATPAEAPTPIYTRMVTEFGDPFSALGPTRARWAPRTGEPPAAT</sequence>
<evidence type="ECO:0000256" key="1">
    <source>
        <dbReference type="SAM" id="MobiDB-lite"/>
    </source>
</evidence>
<reference evidence="2 3" key="1">
    <citation type="submission" date="2018-11" db="EMBL/GenBank/DDBJ databases">
        <title>Sequencing the genomes of 1000 actinobacteria strains.</title>
        <authorList>
            <person name="Klenk H.-P."/>
        </authorList>
    </citation>
    <scope>NUCLEOTIDE SEQUENCE [LARGE SCALE GENOMIC DNA]</scope>
    <source>
        <strain evidence="2 3">DSM 44780</strain>
    </source>
</reference>
<evidence type="ECO:0000313" key="3">
    <source>
        <dbReference type="Proteomes" id="UP000267408"/>
    </source>
</evidence>
<comment type="caution">
    <text evidence="2">The sequence shown here is derived from an EMBL/GenBank/DDBJ whole genome shotgun (WGS) entry which is preliminary data.</text>
</comment>